<reference evidence="1" key="1">
    <citation type="submission" date="2020-11" db="EMBL/GenBank/DDBJ databases">
        <authorList>
            <person name="Whiteford S."/>
        </authorList>
    </citation>
    <scope>NUCLEOTIDE SEQUENCE</scope>
</reference>
<dbReference type="AlphaFoldDB" id="A0A8S4GB09"/>
<sequence length="39" mass="4807">HTYRTSLRLTQARQIKKKKLKLFKQRGNRQRGWIKVIVK</sequence>
<feature type="non-terminal residue" evidence="1">
    <location>
        <position position="1"/>
    </location>
</feature>
<organism evidence="1 2">
    <name type="scientific">Plutella xylostella</name>
    <name type="common">Diamondback moth</name>
    <name type="synonym">Plutella maculipennis</name>
    <dbReference type="NCBI Taxonomy" id="51655"/>
    <lineage>
        <taxon>Eukaryota</taxon>
        <taxon>Metazoa</taxon>
        <taxon>Ecdysozoa</taxon>
        <taxon>Arthropoda</taxon>
        <taxon>Hexapoda</taxon>
        <taxon>Insecta</taxon>
        <taxon>Pterygota</taxon>
        <taxon>Neoptera</taxon>
        <taxon>Endopterygota</taxon>
        <taxon>Lepidoptera</taxon>
        <taxon>Glossata</taxon>
        <taxon>Ditrysia</taxon>
        <taxon>Yponomeutoidea</taxon>
        <taxon>Plutellidae</taxon>
        <taxon>Plutella</taxon>
    </lineage>
</organism>
<dbReference type="Proteomes" id="UP000653454">
    <property type="component" value="Unassembled WGS sequence"/>
</dbReference>
<evidence type="ECO:0000313" key="2">
    <source>
        <dbReference type="Proteomes" id="UP000653454"/>
    </source>
</evidence>
<gene>
    <name evidence="1" type="ORF">PLXY2_LOCUS16579</name>
</gene>
<proteinExistence type="predicted"/>
<evidence type="ECO:0000313" key="1">
    <source>
        <dbReference type="EMBL" id="CAG9138323.1"/>
    </source>
</evidence>
<dbReference type="EMBL" id="CAJHNJ030000576">
    <property type="protein sequence ID" value="CAG9138323.1"/>
    <property type="molecule type" value="Genomic_DNA"/>
</dbReference>
<keyword evidence="2" id="KW-1185">Reference proteome</keyword>
<name>A0A8S4GB09_PLUXY</name>
<comment type="caution">
    <text evidence="1">The sequence shown here is derived from an EMBL/GenBank/DDBJ whole genome shotgun (WGS) entry which is preliminary data.</text>
</comment>
<protein>
    <submittedName>
        <fullName evidence="1">(diamondback moth) hypothetical protein</fullName>
    </submittedName>
</protein>
<accession>A0A8S4GB09</accession>